<name>A0A2P5DYL9_PARAD</name>
<protein>
    <submittedName>
        <fullName evidence="1">Uncharacterized protein</fullName>
    </submittedName>
</protein>
<evidence type="ECO:0000313" key="2">
    <source>
        <dbReference type="Proteomes" id="UP000237105"/>
    </source>
</evidence>
<proteinExistence type="predicted"/>
<accession>A0A2P5DYL9</accession>
<organism evidence="1 2">
    <name type="scientific">Parasponia andersonii</name>
    <name type="common">Sponia andersonii</name>
    <dbReference type="NCBI Taxonomy" id="3476"/>
    <lineage>
        <taxon>Eukaryota</taxon>
        <taxon>Viridiplantae</taxon>
        <taxon>Streptophyta</taxon>
        <taxon>Embryophyta</taxon>
        <taxon>Tracheophyta</taxon>
        <taxon>Spermatophyta</taxon>
        <taxon>Magnoliopsida</taxon>
        <taxon>eudicotyledons</taxon>
        <taxon>Gunneridae</taxon>
        <taxon>Pentapetalae</taxon>
        <taxon>rosids</taxon>
        <taxon>fabids</taxon>
        <taxon>Rosales</taxon>
        <taxon>Cannabaceae</taxon>
        <taxon>Parasponia</taxon>
    </lineage>
</organism>
<feature type="non-terminal residue" evidence="1">
    <location>
        <position position="1"/>
    </location>
</feature>
<comment type="caution">
    <text evidence="1">The sequence shown here is derived from an EMBL/GenBank/DDBJ whole genome shotgun (WGS) entry which is preliminary data.</text>
</comment>
<sequence>IDAHLLKQEEKPFLEDMMVKKMQRIDAFLQEQESPIRNLEHHVGHLATIINHPEGTFQNNTDLTLEEKYCSITIYSCLYDDMSMFELQEEERGTRNATMQRDVGQHVNNNTISYEENPILR</sequence>
<dbReference type="Proteomes" id="UP000237105">
    <property type="component" value="Unassembled WGS sequence"/>
</dbReference>
<keyword evidence="2" id="KW-1185">Reference proteome</keyword>
<gene>
    <name evidence="1" type="ORF">PanWU01x14_020050</name>
</gene>
<dbReference type="AlphaFoldDB" id="A0A2P5DYL9"/>
<dbReference type="EMBL" id="JXTB01000009">
    <property type="protein sequence ID" value="PON78367.1"/>
    <property type="molecule type" value="Genomic_DNA"/>
</dbReference>
<reference evidence="2" key="1">
    <citation type="submission" date="2016-06" db="EMBL/GenBank/DDBJ databases">
        <title>Parallel loss of symbiosis genes in relatives of nitrogen-fixing non-legume Parasponia.</title>
        <authorList>
            <person name="Van Velzen R."/>
            <person name="Holmer R."/>
            <person name="Bu F."/>
            <person name="Rutten L."/>
            <person name="Van Zeijl A."/>
            <person name="Liu W."/>
            <person name="Santuari L."/>
            <person name="Cao Q."/>
            <person name="Sharma T."/>
            <person name="Shen D."/>
            <person name="Roswanjaya Y."/>
            <person name="Wardhani T."/>
            <person name="Kalhor M.S."/>
            <person name="Jansen J."/>
            <person name="Van den Hoogen J."/>
            <person name="Gungor B."/>
            <person name="Hartog M."/>
            <person name="Hontelez J."/>
            <person name="Verver J."/>
            <person name="Yang W.-C."/>
            <person name="Schijlen E."/>
            <person name="Repin R."/>
            <person name="Schilthuizen M."/>
            <person name="Schranz E."/>
            <person name="Heidstra R."/>
            <person name="Miyata K."/>
            <person name="Fedorova E."/>
            <person name="Kohlen W."/>
            <person name="Bisseling T."/>
            <person name="Smit S."/>
            <person name="Geurts R."/>
        </authorList>
    </citation>
    <scope>NUCLEOTIDE SEQUENCE [LARGE SCALE GENOMIC DNA]</scope>
    <source>
        <strain evidence="2">cv. WU1-14</strain>
    </source>
</reference>
<evidence type="ECO:0000313" key="1">
    <source>
        <dbReference type="EMBL" id="PON78367.1"/>
    </source>
</evidence>